<accession>A0A1N7F9X8</accession>
<feature type="binding site" evidence="4">
    <location>
        <begin position="16"/>
        <end position="23"/>
    </location>
    <ligand>
        <name>ATP</name>
        <dbReference type="ChEBI" id="CHEBI:30616"/>
    </ligand>
</feature>
<dbReference type="InterPro" id="IPR027417">
    <property type="entry name" value="P-loop_NTPase"/>
</dbReference>
<protein>
    <submittedName>
        <fullName evidence="7">UPF0042 nucleotide-binding protein</fullName>
    </submittedName>
</protein>
<dbReference type="Pfam" id="PF03668">
    <property type="entry name" value="RapZ-like_N"/>
    <property type="match status" value="1"/>
</dbReference>
<keyword evidence="8" id="KW-1185">Reference proteome</keyword>
<gene>
    <name evidence="7" type="ORF">SAMN02745664_11128</name>
</gene>
<evidence type="ECO:0000256" key="2">
    <source>
        <dbReference type="ARBA" id="ARBA00022840"/>
    </source>
</evidence>
<evidence type="ECO:0000259" key="5">
    <source>
        <dbReference type="Pfam" id="PF03668"/>
    </source>
</evidence>
<dbReference type="NCBIfam" id="NF003828">
    <property type="entry name" value="PRK05416.1"/>
    <property type="match status" value="1"/>
</dbReference>
<dbReference type="PANTHER" id="PTHR30448">
    <property type="entry name" value="RNASE ADAPTER PROTEIN RAPZ"/>
    <property type="match status" value="1"/>
</dbReference>
<proteinExistence type="inferred from homology"/>
<dbReference type="GO" id="GO:0005524">
    <property type="term" value="F:ATP binding"/>
    <property type="evidence" value="ECO:0007669"/>
    <property type="project" value="UniProtKB-UniRule"/>
</dbReference>
<dbReference type="STRING" id="34061.B0189_09420"/>
<dbReference type="InterPro" id="IPR053931">
    <property type="entry name" value="RapZ_C"/>
</dbReference>
<dbReference type="RefSeq" id="WP_076555558.1">
    <property type="nucleotide sequence ID" value="NZ_FTNU01000011.1"/>
</dbReference>
<name>A0A1N7F9X8_9GAMM</name>
<dbReference type="HAMAP" id="MF_00636">
    <property type="entry name" value="RapZ_like"/>
    <property type="match status" value="1"/>
</dbReference>
<feature type="domain" description="RapZ-like N-terminal" evidence="5">
    <location>
        <begin position="11"/>
        <end position="168"/>
    </location>
</feature>
<reference evidence="8" key="1">
    <citation type="submission" date="2017-01" db="EMBL/GenBank/DDBJ databases">
        <authorList>
            <person name="Varghese N."/>
            <person name="Submissions S."/>
        </authorList>
    </citation>
    <scope>NUCLEOTIDE SEQUENCE [LARGE SCALE GENOMIC DNA]</scope>
    <source>
        <strain evidence="8">DSM 21768</strain>
    </source>
</reference>
<dbReference type="EMBL" id="FTNU01000011">
    <property type="protein sequence ID" value="SIR97133.1"/>
    <property type="molecule type" value="Genomic_DNA"/>
</dbReference>
<keyword evidence="2 4" id="KW-0067">ATP-binding</keyword>
<dbReference type="Proteomes" id="UP000187495">
    <property type="component" value="Unassembled WGS sequence"/>
</dbReference>
<feature type="domain" description="RapZ C-terminal" evidence="6">
    <location>
        <begin position="174"/>
        <end position="294"/>
    </location>
</feature>
<dbReference type="AlphaFoldDB" id="A0A1N7F9X8"/>
<dbReference type="PANTHER" id="PTHR30448:SF0">
    <property type="entry name" value="RNASE ADAPTER PROTEIN RAPZ"/>
    <property type="match status" value="1"/>
</dbReference>
<organism evidence="7 8">
    <name type="scientific">Moraxella cuniculi DSM 21768</name>
    <dbReference type="NCBI Taxonomy" id="1122245"/>
    <lineage>
        <taxon>Bacteria</taxon>
        <taxon>Pseudomonadati</taxon>
        <taxon>Pseudomonadota</taxon>
        <taxon>Gammaproteobacteria</taxon>
        <taxon>Moraxellales</taxon>
        <taxon>Moraxellaceae</taxon>
        <taxon>Moraxella</taxon>
    </lineage>
</organism>
<sequence length="300" mass="32868">MQAATNSKPSIIIVSGRSGSGKTSVLHILEDCGYYVIDNLPLSLLVGAVGQLTADSHVAKIALGVDARVAEADLSDFEQVHEALVQDYGEHCVKVLYVTASESVLVARFGATRRIHPLIMTQVADSLPEAIHQETALLEPIARLADVSIDTSLINTHELKVKVRDYLGLDATLTINLLSFGFKYGTPIDADFVFDVRVLPNPHWQPALRAKTGEDVAVCEFFAQFAEVDKMAGDVADFLIRWLPNFAGSNRHSVTIAIGCTGGKHRSVYVLNKVKQQLANHLADTAHIISKHRERRLWHS</sequence>
<dbReference type="Pfam" id="PF22740">
    <property type="entry name" value="PapZ_C"/>
    <property type="match status" value="1"/>
</dbReference>
<dbReference type="GO" id="GO:0005525">
    <property type="term" value="F:GTP binding"/>
    <property type="evidence" value="ECO:0007669"/>
    <property type="project" value="UniProtKB-UniRule"/>
</dbReference>
<dbReference type="Gene3D" id="3.40.50.300">
    <property type="entry name" value="P-loop containing nucleotide triphosphate hydrolases"/>
    <property type="match status" value="1"/>
</dbReference>
<feature type="binding site" evidence="4">
    <location>
        <begin position="66"/>
        <end position="69"/>
    </location>
    <ligand>
        <name>GTP</name>
        <dbReference type="ChEBI" id="CHEBI:37565"/>
    </ligand>
</feature>
<keyword evidence="1 4" id="KW-0547">Nucleotide-binding</keyword>
<evidence type="ECO:0000259" key="6">
    <source>
        <dbReference type="Pfam" id="PF22740"/>
    </source>
</evidence>
<evidence type="ECO:0000256" key="3">
    <source>
        <dbReference type="ARBA" id="ARBA00023134"/>
    </source>
</evidence>
<evidence type="ECO:0000256" key="1">
    <source>
        <dbReference type="ARBA" id="ARBA00022741"/>
    </source>
</evidence>
<evidence type="ECO:0000256" key="4">
    <source>
        <dbReference type="HAMAP-Rule" id="MF_00636"/>
    </source>
</evidence>
<dbReference type="InterPro" id="IPR005337">
    <property type="entry name" value="RapZ-like"/>
</dbReference>
<dbReference type="SUPFAM" id="SSF52540">
    <property type="entry name" value="P-loop containing nucleoside triphosphate hydrolases"/>
    <property type="match status" value="1"/>
</dbReference>
<evidence type="ECO:0000313" key="8">
    <source>
        <dbReference type="Proteomes" id="UP000187495"/>
    </source>
</evidence>
<dbReference type="InterPro" id="IPR053930">
    <property type="entry name" value="RapZ-like_N"/>
</dbReference>
<evidence type="ECO:0000313" key="7">
    <source>
        <dbReference type="EMBL" id="SIR97133.1"/>
    </source>
</evidence>
<dbReference type="PIRSF" id="PIRSF005052">
    <property type="entry name" value="P-loopkin"/>
    <property type="match status" value="1"/>
</dbReference>
<keyword evidence="3 4" id="KW-0342">GTP-binding</keyword>